<organism evidence="1 2">
    <name type="scientific">Myriangium duriaei CBS 260.36</name>
    <dbReference type="NCBI Taxonomy" id="1168546"/>
    <lineage>
        <taxon>Eukaryota</taxon>
        <taxon>Fungi</taxon>
        <taxon>Dikarya</taxon>
        <taxon>Ascomycota</taxon>
        <taxon>Pezizomycotina</taxon>
        <taxon>Dothideomycetes</taxon>
        <taxon>Dothideomycetidae</taxon>
        <taxon>Myriangiales</taxon>
        <taxon>Myriangiaceae</taxon>
        <taxon>Myriangium</taxon>
    </lineage>
</organism>
<comment type="caution">
    <text evidence="1">The sequence shown here is derived from an EMBL/GenBank/DDBJ whole genome shotgun (WGS) entry which is preliminary data.</text>
</comment>
<name>A0A9P4MCF0_9PEZI</name>
<sequence length="342" mass="38604">MVALNPLPHEPFLEVFQLLEGDGHTMFQAIRVTKAWYKAGLLVLWRHAWAVALALIDTQERQRHADHIVSLTISRMTLTSSPHRPGVFQYSLEIVDLTIDDSLAVFDGLSLPKRRDVRFIMCDFGDGEAEVKANDVERILRLLHPELKSSPGLLIENLVLVDHHAGFQAGQHDILAALDSLPDLRCAKVYSIRVGSDDICRVLFERHRLQEVWFDDRLDNQTMTRFINSASRPFFHIKTLDLMGNLDKIQHTLVQTPLLTDLKIATDAQLMEVLPCLQHLKGLTSLAICAPRESELKFSDLLMLQRFPNLTRLDLLASDDESLLSPGSDVELESPVLNIPAS</sequence>
<evidence type="ECO:0000313" key="1">
    <source>
        <dbReference type="EMBL" id="KAF2147777.1"/>
    </source>
</evidence>
<evidence type="ECO:0000313" key="2">
    <source>
        <dbReference type="Proteomes" id="UP000799439"/>
    </source>
</evidence>
<dbReference type="Proteomes" id="UP000799439">
    <property type="component" value="Unassembled WGS sequence"/>
</dbReference>
<protein>
    <recommendedName>
        <fullName evidence="3">F-box domain-containing protein</fullName>
    </recommendedName>
</protein>
<reference evidence="1" key="1">
    <citation type="journal article" date="2020" name="Stud. Mycol.">
        <title>101 Dothideomycetes genomes: a test case for predicting lifestyles and emergence of pathogens.</title>
        <authorList>
            <person name="Haridas S."/>
            <person name="Albert R."/>
            <person name="Binder M."/>
            <person name="Bloem J."/>
            <person name="Labutti K."/>
            <person name="Salamov A."/>
            <person name="Andreopoulos B."/>
            <person name="Baker S."/>
            <person name="Barry K."/>
            <person name="Bills G."/>
            <person name="Bluhm B."/>
            <person name="Cannon C."/>
            <person name="Castanera R."/>
            <person name="Culley D."/>
            <person name="Daum C."/>
            <person name="Ezra D."/>
            <person name="Gonzalez J."/>
            <person name="Henrissat B."/>
            <person name="Kuo A."/>
            <person name="Liang C."/>
            <person name="Lipzen A."/>
            <person name="Lutzoni F."/>
            <person name="Magnuson J."/>
            <person name="Mondo S."/>
            <person name="Nolan M."/>
            <person name="Ohm R."/>
            <person name="Pangilinan J."/>
            <person name="Park H.-J."/>
            <person name="Ramirez L."/>
            <person name="Alfaro M."/>
            <person name="Sun H."/>
            <person name="Tritt A."/>
            <person name="Yoshinaga Y."/>
            <person name="Zwiers L.-H."/>
            <person name="Turgeon B."/>
            <person name="Goodwin S."/>
            <person name="Spatafora J."/>
            <person name="Crous P."/>
            <person name="Grigoriev I."/>
        </authorList>
    </citation>
    <scope>NUCLEOTIDE SEQUENCE</scope>
    <source>
        <strain evidence="1">CBS 260.36</strain>
    </source>
</reference>
<dbReference type="EMBL" id="ML996095">
    <property type="protein sequence ID" value="KAF2147777.1"/>
    <property type="molecule type" value="Genomic_DNA"/>
</dbReference>
<evidence type="ECO:0008006" key="3">
    <source>
        <dbReference type="Google" id="ProtNLM"/>
    </source>
</evidence>
<proteinExistence type="predicted"/>
<accession>A0A9P4MCF0</accession>
<gene>
    <name evidence="1" type="ORF">K461DRAFT_272459</name>
</gene>
<dbReference type="SUPFAM" id="SSF52047">
    <property type="entry name" value="RNI-like"/>
    <property type="match status" value="1"/>
</dbReference>
<keyword evidence="2" id="KW-1185">Reference proteome</keyword>
<dbReference type="AlphaFoldDB" id="A0A9P4MCF0"/>